<protein>
    <recommendedName>
        <fullName evidence="1">CRISPR-associated protein Cas6 C-terminal domain-containing protein</fullName>
    </recommendedName>
</protein>
<name>A0A223CZ77_9BACL</name>
<organism evidence="2 3">
    <name type="scientific">Tumebacillus algifaecis</name>
    <dbReference type="NCBI Taxonomy" id="1214604"/>
    <lineage>
        <taxon>Bacteria</taxon>
        <taxon>Bacillati</taxon>
        <taxon>Bacillota</taxon>
        <taxon>Bacilli</taxon>
        <taxon>Bacillales</taxon>
        <taxon>Alicyclobacillaceae</taxon>
        <taxon>Tumebacillus</taxon>
    </lineage>
</organism>
<evidence type="ECO:0000259" key="1">
    <source>
        <dbReference type="Pfam" id="PF10040"/>
    </source>
</evidence>
<dbReference type="AlphaFoldDB" id="A0A223CZ77"/>
<dbReference type="EMBL" id="CP022657">
    <property type="protein sequence ID" value="ASS74484.1"/>
    <property type="molecule type" value="Genomic_DNA"/>
</dbReference>
<evidence type="ECO:0000313" key="3">
    <source>
        <dbReference type="Proteomes" id="UP000214688"/>
    </source>
</evidence>
<evidence type="ECO:0000313" key="2">
    <source>
        <dbReference type="EMBL" id="ASS74484.1"/>
    </source>
</evidence>
<dbReference type="Gene3D" id="3.30.70.1900">
    <property type="match status" value="1"/>
</dbReference>
<reference evidence="2 3" key="1">
    <citation type="journal article" date="2015" name="Int. J. Syst. Evol. Microbiol.">
        <title>Tumebacillus algifaecis sp. nov., isolated from decomposing algal scum.</title>
        <authorList>
            <person name="Wu Y.F."/>
            <person name="Zhang B."/>
            <person name="Xing P."/>
            <person name="Wu Q.L."/>
            <person name="Liu S.J."/>
        </authorList>
    </citation>
    <scope>NUCLEOTIDE SEQUENCE [LARGE SCALE GENOMIC DNA]</scope>
    <source>
        <strain evidence="2 3">THMBR28</strain>
    </source>
</reference>
<sequence>MLDALRISKYRFTLEAGANGLELPPFKTSAFRGGFGRVFKALTCAFPGKECTDCSIQHSCPYIYVFETKPPVNSKVAPKFESVPRPYVISSEFDGKRFFKPGEKLSFELSIFGDAFDYVPFFIRAFEMLGSKGIGKERKPYTLHRVEVINLSTGSSFLIYDSHQKHIQHRPIIFTGQKLLDRAAQITAHSFTVTFETPLRMKYNGNYTADPQFHLLIRNALRRVSSLLYFHHGGQELNLDFHNLLRKAEGVKVVTSSARWVDWERFSARQDTKMSLGGIMGEVSYEGDLTPFIPFLLAAEALGIGKQTVFGLGKLHLIWGS</sequence>
<dbReference type="Proteomes" id="UP000214688">
    <property type="component" value="Chromosome"/>
</dbReference>
<dbReference type="RefSeq" id="WP_094235736.1">
    <property type="nucleotide sequence ID" value="NZ_CP022657.1"/>
</dbReference>
<proteinExistence type="predicted"/>
<dbReference type="OrthoDB" id="9787241at2"/>
<gene>
    <name evidence="2" type="ORF">CIG75_05405</name>
</gene>
<dbReference type="KEGG" id="tab:CIG75_05405"/>
<feature type="domain" description="CRISPR-associated protein Cas6 C-terminal" evidence="1">
    <location>
        <begin position="193"/>
        <end position="314"/>
    </location>
</feature>
<keyword evidence="3" id="KW-1185">Reference proteome</keyword>
<dbReference type="InterPro" id="IPR019267">
    <property type="entry name" value="CRISPR-assoc_Cas6_C"/>
</dbReference>
<dbReference type="Pfam" id="PF10040">
    <property type="entry name" value="CRISPR_Cas6"/>
    <property type="match status" value="1"/>
</dbReference>
<accession>A0A223CZ77</accession>